<dbReference type="SMART" id="SM00490">
    <property type="entry name" value="HELICc"/>
    <property type="match status" value="1"/>
</dbReference>
<proteinExistence type="predicted"/>
<dbReference type="PANTHER" id="PTHR18934">
    <property type="entry name" value="ATP-DEPENDENT RNA HELICASE"/>
    <property type="match status" value="1"/>
</dbReference>
<feature type="region of interest" description="Disordered" evidence="3">
    <location>
        <begin position="589"/>
        <end position="625"/>
    </location>
</feature>
<dbReference type="VEuPathDB" id="ToxoDB:BESB_039260"/>
<dbReference type="InterPro" id="IPR007502">
    <property type="entry name" value="Helicase-assoc_dom"/>
</dbReference>
<dbReference type="GO" id="GO:0003723">
    <property type="term" value="F:RNA binding"/>
    <property type="evidence" value="ECO:0007669"/>
    <property type="project" value="TreeGrafter"/>
</dbReference>
<feature type="region of interest" description="Disordered" evidence="3">
    <location>
        <begin position="91"/>
        <end position="128"/>
    </location>
</feature>
<dbReference type="SUPFAM" id="SSF52540">
    <property type="entry name" value="P-loop containing nucleoside triphosphate hydrolases"/>
    <property type="match status" value="1"/>
</dbReference>
<sequence>MGRSVRRNRRGGGGGLAASATALGEEGRGERRSVGARRGAPTPGDFDEALLEPVLPLPAGFADTDLAAAAAFRDCGDLSISAAARVERASEAAGAGAPSTDPSGSPHSPSTAPLSHASHPFVAPPLPSQRSAAKSAEWCGLEGDPSVPLSRSDLLEIQRCLCFPSSFSPSSAPSAKGASAAAAFDARGFCSYAWVLAEQHAGDKRYDTSTPSSSSDPGTSAPSPSSSASCASSQHPYEPQDTGGIEGGEVRAAETPGGGKEPIRDGLNKFWEAVEARTAARLKALGFSSSAVATSLACCRYIRERRRRFFSSAAAPASAPSSCSAVAPSDVALARLALSVEKSFNLSIAAGRSRQARQAKKEHTLSQLRLRAAALLLSRCLEILYASASIAHDAPAASQNPEFLVRIPPAAARAVKRQTAQGARETRRENGRWSLGLADASPVSPATRLSIAELGGSAGAAAERGASHTQRGIPASAETACTRAPAAGGLRSVRGSRQATEDAARKSLGTRETERDAQTDTDKRATAGKRRESEEDAGVCTRRGTLETVAGDTPGSVAASAKWQAPDTALSGRQLAVLNAREDGLLHGGRFGRVSDTKNSTESGRHAKDARGREAQEGDWESGGREETLEALQQADIEAAHARVAATRAESEGLYAAWMSRCGPFQTKRRELPVYKHRAEFLEALDTHQVVLVSGETGCGKTTQLPQYAWEACLERRRAAASFVVMAQARRICAVSVAERIGEEMDEGGAGRTVGYQVRLEGKRGPDTRLLVCTTGVLFRMMESDRRLEDVTHLFLDEVHERSLETDMLLVLLKRILPARPTLRVVLMSASINTGAYASYFGNNICMLCVQGRTFPVSTLFLENVLHFVDDTQTQTEPPSDEKNSLTAAAEARLREHAPYANLPMPLLQRVALRTESEVNYGLIAALVAWIHDSHAMPCTGTPPASTSSRESASCAAPSLSAASSSLRLPRSAFASPSPSQPPAASAACADLPALRLVPGVCFAPSACTSPPPGLPRYAPQGGDSAQALEVRASMEAFKKSAADLFAPVCGGGAILIFLPGVYEIRHCIDALGKLGSNAEERATYPDSRRRAQRLAHKRSHSRCAHALSSPFHVVALHSRLSVEEQKRAFEAPPKGKRKIILTTNIAETSVTIDDVSFVIDSGLQRTKSFKSAARLSLFEDVWTTRANVLQRKGRAGRVAPGLYCALYSSLTFARDMQPDMVPEILRRPLEEICIQLLALRLDHPPRLFAEAMDPPDPLHVCAALQHIHTIQAVQPASAAFAQISDPILDASSASSSPSSSSSSSSLSSSSSSSPSFSCSSSSPSLPSSSSFSPRSSLTSSSHISSRSTSPEKGTAGASAPARLWMEDFVRAEKTGKEATRWAESKPTRPVGCASAAAAPQAPPPRSSKSLKNWVCLCSDALCSCGAIESHRTAVGALDALAAFLQGRGNKLAKKGARRNENYNSQRQLRAYAQEACELSPLGWQLARLPVEASIGKLLILGSLLGCQDAALTLAAILDSPGDIFATFARHPQDVAAAKRKLSDGSGGDHVARWRAVAGLEAEREKGRDAQRSFVNQFCVELSTASRALKRKRNLRTALVSAGLTDLLAPSVASKREELNLVRALVTAALYPQVAVLALPAGKSPAYTTHGSADTAKLHQQNADTGMPSIVAYQEKTTTPRTSGCPARACLRDVTRVSPLALLLLCGNLEIFWFESRVVFDDWLSIGLSPGTAALLRLVVARFALVKEMSGEAREVDAVSRAASAFVPSSFTERLEDWKERSAVLSLADSDPPELFWREVEVILSPQEMEKLCSEDESELVTDPVLASLQLGGSLAVSLGHIHGENESFLDANFSVAMPLAPEAARDRCEEKMKLPVVPLLAVTLLERLSDFWERDDRVDGATALAKTSEDEDVAFDRDCDVIDESVAVPLKRDELEGVPEVVVEGSLENFLLPSLGTDDDIPEKDDDDSLVDMLGIWVRVWKEGERFLPTSMFAARRPTPARKLLRSH</sequence>
<reference evidence="6 7" key="1">
    <citation type="submission" date="2017-09" db="EMBL/GenBank/DDBJ databases">
        <title>Genome sequencing of Besnoitia besnoiti strain Bb-Ger1.</title>
        <authorList>
            <person name="Schares G."/>
            <person name="Venepally P."/>
            <person name="Lorenzi H.A."/>
        </authorList>
    </citation>
    <scope>NUCLEOTIDE SEQUENCE [LARGE SCALE GENOMIC DNA]</scope>
    <source>
        <strain evidence="6 7">Bb-Ger1</strain>
    </source>
</reference>
<dbReference type="GeneID" id="40308907"/>
<dbReference type="InterPro" id="IPR011545">
    <property type="entry name" value="DEAD/DEAH_box_helicase_dom"/>
</dbReference>
<protein>
    <recommendedName>
        <fullName evidence="8">Helicase associated domain (Ha2) protein</fullName>
    </recommendedName>
</protein>
<dbReference type="PANTHER" id="PTHR18934:SF145">
    <property type="entry name" value="ATP-DEPENDENT RNA HELICASE DHX57-RELATED"/>
    <property type="match status" value="1"/>
</dbReference>
<keyword evidence="7" id="KW-1185">Reference proteome</keyword>
<feature type="domain" description="Helicase C-terminal" evidence="5">
    <location>
        <begin position="1071"/>
        <end position="1241"/>
    </location>
</feature>
<dbReference type="Pfam" id="PF00270">
    <property type="entry name" value="DEAD"/>
    <property type="match status" value="1"/>
</dbReference>
<dbReference type="SMART" id="SM00487">
    <property type="entry name" value="DEXDc"/>
    <property type="match status" value="1"/>
</dbReference>
<dbReference type="RefSeq" id="XP_029221477.1">
    <property type="nucleotide sequence ID" value="XM_029362512.1"/>
</dbReference>
<dbReference type="GO" id="GO:0005524">
    <property type="term" value="F:ATP binding"/>
    <property type="evidence" value="ECO:0007669"/>
    <property type="project" value="UniProtKB-KW"/>
</dbReference>
<dbReference type="InterPro" id="IPR014001">
    <property type="entry name" value="Helicase_ATP-bd"/>
</dbReference>
<evidence type="ECO:0000256" key="1">
    <source>
        <dbReference type="ARBA" id="ARBA00022741"/>
    </source>
</evidence>
<dbReference type="PROSITE" id="PS51192">
    <property type="entry name" value="HELICASE_ATP_BIND_1"/>
    <property type="match status" value="1"/>
</dbReference>
<dbReference type="PROSITE" id="PS51194">
    <property type="entry name" value="HELICASE_CTER"/>
    <property type="match status" value="1"/>
</dbReference>
<feature type="region of interest" description="Disordered" evidence="3">
    <location>
        <begin position="461"/>
        <end position="553"/>
    </location>
</feature>
<evidence type="ECO:0000313" key="7">
    <source>
        <dbReference type="Proteomes" id="UP000224006"/>
    </source>
</evidence>
<accession>A0A2A9MG24</accession>
<name>A0A2A9MG24_BESBE</name>
<evidence type="ECO:0000259" key="4">
    <source>
        <dbReference type="PROSITE" id="PS51192"/>
    </source>
</evidence>
<feature type="compositionally biased region" description="Basic and acidic residues" evidence="3">
    <location>
        <begin position="499"/>
        <end position="533"/>
    </location>
</feature>
<feature type="domain" description="Helicase ATP-binding" evidence="4">
    <location>
        <begin position="682"/>
        <end position="850"/>
    </location>
</feature>
<dbReference type="OrthoDB" id="436359at2759"/>
<feature type="compositionally biased region" description="Basic residues" evidence="3">
    <location>
        <begin position="1"/>
        <end position="10"/>
    </location>
</feature>
<feature type="compositionally biased region" description="Low complexity" evidence="3">
    <location>
        <begin position="208"/>
        <end position="233"/>
    </location>
</feature>
<dbReference type="GO" id="GO:0016787">
    <property type="term" value="F:hydrolase activity"/>
    <property type="evidence" value="ECO:0007669"/>
    <property type="project" value="UniProtKB-KW"/>
</dbReference>
<feature type="compositionally biased region" description="Low complexity" evidence="3">
    <location>
        <begin position="1292"/>
        <end position="1351"/>
    </location>
</feature>
<evidence type="ECO:0008006" key="8">
    <source>
        <dbReference type="Google" id="ProtNLM"/>
    </source>
</evidence>
<organism evidence="6 7">
    <name type="scientific">Besnoitia besnoiti</name>
    <name type="common">Apicomplexan protozoan</name>
    <dbReference type="NCBI Taxonomy" id="94643"/>
    <lineage>
        <taxon>Eukaryota</taxon>
        <taxon>Sar</taxon>
        <taxon>Alveolata</taxon>
        <taxon>Apicomplexa</taxon>
        <taxon>Conoidasida</taxon>
        <taxon>Coccidia</taxon>
        <taxon>Eucoccidiorida</taxon>
        <taxon>Eimeriorina</taxon>
        <taxon>Sarcocystidae</taxon>
        <taxon>Besnoitia</taxon>
    </lineage>
</organism>
<dbReference type="InterPro" id="IPR001650">
    <property type="entry name" value="Helicase_C-like"/>
</dbReference>
<dbReference type="Gene3D" id="3.40.50.300">
    <property type="entry name" value="P-loop containing nucleotide triphosphate hydrolases"/>
    <property type="match status" value="2"/>
</dbReference>
<dbReference type="CDD" id="cd17917">
    <property type="entry name" value="DEXHc_RHA-like"/>
    <property type="match status" value="1"/>
</dbReference>
<feature type="region of interest" description="Disordered" evidence="3">
    <location>
        <begin position="204"/>
        <end position="264"/>
    </location>
</feature>
<feature type="region of interest" description="Disordered" evidence="3">
    <location>
        <begin position="1"/>
        <end position="51"/>
    </location>
</feature>
<feature type="region of interest" description="Disordered" evidence="3">
    <location>
        <begin position="417"/>
        <end position="440"/>
    </location>
</feature>
<dbReference type="InterPro" id="IPR027417">
    <property type="entry name" value="P-loop_NTPase"/>
</dbReference>
<dbReference type="CDD" id="cd18791">
    <property type="entry name" value="SF2_C_RHA"/>
    <property type="match status" value="1"/>
</dbReference>
<dbReference type="KEGG" id="bbes:BESB_039260"/>
<feature type="compositionally biased region" description="Polar residues" evidence="3">
    <location>
        <begin position="100"/>
        <end position="113"/>
    </location>
</feature>
<evidence type="ECO:0000256" key="2">
    <source>
        <dbReference type="ARBA" id="ARBA00022840"/>
    </source>
</evidence>
<feature type="region of interest" description="Disordered" evidence="3">
    <location>
        <begin position="1292"/>
        <end position="1362"/>
    </location>
</feature>
<dbReference type="EMBL" id="NWUJ01000002">
    <property type="protein sequence ID" value="PFH37468.1"/>
    <property type="molecule type" value="Genomic_DNA"/>
</dbReference>
<dbReference type="SMART" id="SM00847">
    <property type="entry name" value="HA2"/>
    <property type="match status" value="1"/>
</dbReference>
<dbReference type="Proteomes" id="UP000224006">
    <property type="component" value="Chromosome II"/>
</dbReference>
<keyword evidence="2" id="KW-0067">ATP-binding</keyword>
<keyword evidence="1" id="KW-0547">Nucleotide-binding</keyword>
<evidence type="ECO:0000313" key="6">
    <source>
        <dbReference type="EMBL" id="PFH37468.1"/>
    </source>
</evidence>
<comment type="caution">
    <text evidence="6">The sequence shown here is derived from an EMBL/GenBank/DDBJ whole genome shotgun (WGS) entry which is preliminary data.</text>
</comment>
<feature type="compositionally biased region" description="Basic and acidic residues" evidence="3">
    <location>
        <begin position="603"/>
        <end position="625"/>
    </location>
</feature>
<dbReference type="GO" id="GO:0004386">
    <property type="term" value="F:helicase activity"/>
    <property type="evidence" value="ECO:0007669"/>
    <property type="project" value="UniProtKB-KW"/>
</dbReference>
<dbReference type="Pfam" id="PF00271">
    <property type="entry name" value="Helicase_C"/>
    <property type="match status" value="1"/>
</dbReference>
<dbReference type="STRING" id="94643.A0A2A9MG24"/>
<evidence type="ECO:0000259" key="5">
    <source>
        <dbReference type="PROSITE" id="PS51194"/>
    </source>
</evidence>
<evidence type="ECO:0000256" key="3">
    <source>
        <dbReference type="SAM" id="MobiDB-lite"/>
    </source>
</evidence>
<gene>
    <name evidence="6" type="ORF">BESB_039260</name>
</gene>
<dbReference type="Gene3D" id="1.20.120.1080">
    <property type="match status" value="1"/>
</dbReference>